<dbReference type="HAMAP" id="MF_01337_A">
    <property type="entry name" value="Ribosomal_uL18_A"/>
    <property type="match status" value="1"/>
</dbReference>
<evidence type="ECO:0000256" key="1">
    <source>
        <dbReference type="ARBA" id="ARBA00004496"/>
    </source>
</evidence>
<evidence type="ECO:0000256" key="4">
    <source>
        <dbReference type="ARBA" id="ARBA00022730"/>
    </source>
</evidence>
<dbReference type="EMBL" id="CAAALY010078776">
    <property type="protein sequence ID" value="VEL26210.1"/>
    <property type="molecule type" value="Genomic_DNA"/>
</dbReference>
<keyword evidence="5" id="KW-0689">Ribosomal protein</keyword>
<evidence type="ECO:0000259" key="9">
    <source>
        <dbReference type="Pfam" id="PF14204"/>
    </source>
</evidence>
<dbReference type="CDD" id="cd00432">
    <property type="entry name" value="Ribosomal_L18_L5e"/>
    <property type="match status" value="1"/>
</dbReference>
<dbReference type="InterPro" id="IPR005485">
    <property type="entry name" value="Rbsml_uL18_euk_arch"/>
</dbReference>
<keyword evidence="6" id="KW-0687">Ribonucleoprotein</keyword>
<dbReference type="GO" id="GO:0022625">
    <property type="term" value="C:cytosolic large ribosomal subunit"/>
    <property type="evidence" value="ECO:0007669"/>
    <property type="project" value="TreeGrafter"/>
</dbReference>
<comment type="similarity">
    <text evidence="2">Belongs to the universal ribosomal protein uL18 family.</text>
</comment>
<dbReference type="GO" id="GO:0003735">
    <property type="term" value="F:structural constituent of ribosome"/>
    <property type="evidence" value="ECO:0007669"/>
    <property type="project" value="InterPro"/>
</dbReference>
<evidence type="ECO:0000256" key="5">
    <source>
        <dbReference type="ARBA" id="ARBA00022980"/>
    </source>
</evidence>
<accession>A0A448X2J4</accession>
<dbReference type="Pfam" id="PF17144">
    <property type="entry name" value="Ribosomal_L5e"/>
    <property type="match status" value="1"/>
</dbReference>
<dbReference type="FunFam" id="3.30.420.100:FF:000002">
    <property type="entry name" value="60S ribosomal protein L5"/>
    <property type="match status" value="1"/>
</dbReference>
<dbReference type="OrthoDB" id="1618453at2759"/>
<dbReference type="Proteomes" id="UP000784294">
    <property type="component" value="Unassembled WGS sequence"/>
</dbReference>
<keyword evidence="4" id="KW-0699">rRNA-binding</keyword>
<dbReference type="SUPFAM" id="SSF53137">
    <property type="entry name" value="Translational machinery components"/>
    <property type="match status" value="1"/>
</dbReference>
<gene>
    <name evidence="10" type="ORF">PXEA_LOCUS19650</name>
</gene>
<sequence length="301" mass="34831">MSFKGLVKILKNKAYFKRYQVKFRRRREGKTDYYARKRLIWQDKNKYNTPKYRFVVRFTNKDVICQVVYACISGDRVLCSSYAHELPQYGVKVGLKNYSAAYCTGLLCARRALKQLKLDGIYSGLTKADGSDFRIEDTGNRRAFRCYLDVGLARTSSGANVFGALKGAIDGGISIPHSINRFPGFDKESGDYKPEEHRARIMGQHVANYMRSLKEEDEEAYNRQFSQYIKASLGPDDIESMYVKAHAAIRSNPSKIAKPKSEPQERKRYHRLKMSWKQKRERVVSKKSIFLSQLKKLNQLE</sequence>
<dbReference type="GO" id="GO:0008097">
    <property type="term" value="F:5S rRNA binding"/>
    <property type="evidence" value="ECO:0007669"/>
    <property type="project" value="InterPro"/>
</dbReference>
<evidence type="ECO:0000313" key="11">
    <source>
        <dbReference type="Proteomes" id="UP000784294"/>
    </source>
</evidence>
<protein>
    <recommendedName>
        <fullName evidence="7">Large ribosomal subunit protein uL18</fullName>
    </recommendedName>
    <alternativeName>
        <fullName evidence="8">60S ribosomal protein L5</fullName>
    </alternativeName>
</protein>
<dbReference type="GO" id="GO:0000027">
    <property type="term" value="P:ribosomal large subunit assembly"/>
    <property type="evidence" value="ECO:0007669"/>
    <property type="project" value="TreeGrafter"/>
</dbReference>
<dbReference type="Gene3D" id="3.30.420.100">
    <property type="match status" value="1"/>
</dbReference>
<proteinExistence type="inferred from homology"/>
<evidence type="ECO:0000313" key="10">
    <source>
        <dbReference type="EMBL" id="VEL26210.1"/>
    </source>
</evidence>
<evidence type="ECO:0000256" key="7">
    <source>
        <dbReference type="ARBA" id="ARBA00035197"/>
    </source>
</evidence>
<keyword evidence="4" id="KW-0694">RNA-binding</keyword>
<dbReference type="PANTHER" id="PTHR23410">
    <property type="entry name" value="RIBOSOMAL PROTEIN L5-RELATED"/>
    <property type="match status" value="1"/>
</dbReference>
<dbReference type="Pfam" id="PF14204">
    <property type="entry name" value="Ribosomal_L18_c"/>
    <property type="match status" value="1"/>
</dbReference>
<evidence type="ECO:0000256" key="6">
    <source>
        <dbReference type="ARBA" id="ARBA00023274"/>
    </source>
</evidence>
<reference evidence="10" key="1">
    <citation type="submission" date="2018-11" db="EMBL/GenBank/DDBJ databases">
        <authorList>
            <consortium name="Pathogen Informatics"/>
        </authorList>
    </citation>
    <scope>NUCLEOTIDE SEQUENCE</scope>
</reference>
<dbReference type="PRINTS" id="PR00058">
    <property type="entry name" value="RIBOSOMALL5"/>
</dbReference>
<keyword evidence="11" id="KW-1185">Reference proteome</keyword>
<evidence type="ECO:0000256" key="2">
    <source>
        <dbReference type="ARBA" id="ARBA00007116"/>
    </source>
</evidence>
<dbReference type="GO" id="GO:0006412">
    <property type="term" value="P:translation"/>
    <property type="evidence" value="ECO:0007669"/>
    <property type="project" value="InterPro"/>
</dbReference>
<name>A0A448X2J4_9PLAT</name>
<dbReference type="AlphaFoldDB" id="A0A448X2J4"/>
<comment type="caution">
    <text evidence="10">The sequence shown here is derived from an EMBL/GenBank/DDBJ whole genome shotgun (WGS) entry which is preliminary data.</text>
</comment>
<evidence type="ECO:0000256" key="3">
    <source>
        <dbReference type="ARBA" id="ARBA00022490"/>
    </source>
</evidence>
<organism evidence="10 11">
    <name type="scientific">Protopolystoma xenopodis</name>
    <dbReference type="NCBI Taxonomy" id="117903"/>
    <lineage>
        <taxon>Eukaryota</taxon>
        <taxon>Metazoa</taxon>
        <taxon>Spiralia</taxon>
        <taxon>Lophotrochozoa</taxon>
        <taxon>Platyhelminthes</taxon>
        <taxon>Monogenea</taxon>
        <taxon>Polyopisthocotylea</taxon>
        <taxon>Polystomatidea</taxon>
        <taxon>Polystomatidae</taxon>
        <taxon>Protopolystoma</taxon>
    </lineage>
</organism>
<dbReference type="InterPro" id="IPR025607">
    <property type="entry name" value="Ribosomal_uL18_C_euk"/>
</dbReference>
<keyword evidence="3" id="KW-0963">Cytoplasm</keyword>
<dbReference type="InterPro" id="IPR057268">
    <property type="entry name" value="Ribosomal_L18"/>
</dbReference>
<dbReference type="PANTHER" id="PTHR23410:SF12">
    <property type="entry name" value="LARGE RIBOSOMAL SUBUNIT PROTEIN UL18"/>
    <property type="match status" value="1"/>
</dbReference>
<feature type="domain" description="Large ribosomal subunit protein uL18 C-terminal eukaryotes" evidence="9">
    <location>
        <begin position="238"/>
        <end position="291"/>
    </location>
</feature>
<evidence type="ECO:0000256" key="8">
    <source>
        <dbReference type="ARBA" id="ARBA00035352"/>
    </source>
</evidence>
<comment type="subcellular location">
    <subcellularLocation>
        <location evidence="1">Cytoplasm</location>
    </subcellularLocation>
</comment>